<keyword evidence="2" id="KW-0732">Signal</keyword>
<comment type="caution">
    <text evidence="3">The sequence shown here is derived from an EMBL/GenBank/DDBJ whole genome shotgun (WGS) entry which is preliminary data.</text>
</comment>
<dbReference type="AlphaFoldDB" id="A0A9X1F431"/>
<proteinExistence type="predicted"/>
<evidence type="ECO:0000313" key="4">
    <source>
        <dbReference type="Proteomes" id="UP001138681"/>
    </source>
</evidence>
<evidence type="ECO:0000256" key="2">
    <source>
        <dbReference type="SAM" id="SignalP"/>
    </source>
</evidence>
<dbReference type="EMBL" id="JAGSPC010000001">
    <property type="protein sequence ID" value="MBV7258440.1"/>
    <property type="molecule type" value="Genomic_DNA"/>
</dbReference>
<evidence type="ECO:0000313" key="3">
    <source>
        <dbReference type="EMBL" id="MBV7258440.1"/>
    </source>
</evidence>
<accession>A0A9X1F431</accession>
<protein>
    <recommendedName>
        <fullName evidence="5">DUF2059 domain-containing protein</fullName>
    </recommendedName>
</protein>
<sequence length="302" mass="33219">MDTRSLLLAFAAPTALAFALAPASARAQESDPAETEEVFEFQTEEEAEAEAFQQEMTDAFAIFGELFAAEPLTEEQEARLPLAEKMTAVVMPEGTMAEVMQESMEPMMSVIMQMAEGDARTQLTELTGVSAEDLAELSDEDAQAAIDLLDPLVEERNAKMGEVVVNMVTKMFEAMEPAYGEAIARVFAIRFDEAEMEELLVFFDTPLGGKFARESFRLQYDPQMMGVMEAMGPAFGDAIPDMMEEMAAFEQDYPEGRRFPELSAAEKEQLAGLLDKGVSELESLAPEAVSEDEGTDEEDPFT</sequence>
<feature type="compositionally biased region" description="Acidic residues" evidence="1">
    <location>
        <begin position="289"/>
        <end position="302"/>
    </location>
</feature>
<keyword evidence="4" id="KW-1185">Reference proteome</keyword>
<name>A0A9X1F431_9SPHN</name>
<feature type="chain" id="PRO_5040946639" description="DUF2059 domain-containing protein" evidence="2">
    <location>
        <begin position="28"/>
        <end position="302"/>
    </location>
</feature>
<dbReference type="Proteomes" id="UP001138681">
    <property type="component" value="Unassembled WGS sequence"/>
</dbReference>
<evidence type="ECO:0000256" key="1">
    <source>
        <dbReference type="SAM" id="MobiDB-lite"/>
    </source>
</evidence>
<feature type="signal peptide" evidence="2">
    <location>
        <begin position="1"/>
        <end position="27"/>
    </location>
</feature>
<reference evidence="3" key="1">
    <citation type="submission" date="2021-04" db="EMBL/GenBank/DDBJ databases">
        <authorList>
            <person name="Pira H."/>
            <person name="Risdian C."/>
            <person name="Wink J."/>
        </authorList>
    </citation>
    <scope>NUCLEOTIDE SEQUENCE</scope>
    <source>
        <strain evidence="3">WH158</strain>
    </source>
</reference>
<evidence type="ECO:0008006" key="5">
    <source>
        <dbReference type="Google" id="ProtNLM"/>
    </source>
</evidence>
<organism evidence="3 4">
    <name type="scientific">Erythrobacter crassostreae</name>
    <dbReference type="NCBI Taxonomy" id="2828328"/>
    <lineage>
        <taxon>Bacteria</taxon>
        <taxon>Pseudomonadati</taxon>
        <taxon>Pseudomonadota</taxon>
        <taxon>Alphaproteobacteria</taxon>
        <taxon>Sphingomonadales</taxon>
        <taxon>Erythrobacteraceae</taxon>
        <taxon>Erythrobacter/Porphyrobacter group</taxon>
        <taxon>Erythrobacter</taxon>
    </lineage>
</organism>
<gene>
    <name evidence="3" type="ORF">KCG46_02480</name>
</gene>
<feature type="region of interest" description="Disordered" evidence="1">
    <location>
        <begin position="281"/>
        <end position="302"/>
    </location>
</feature>
<dbReference type="RefSeq" id="WP_218403760.1">
    <property type="nucleotide sequence ID" value="NZ_JAGSPC010000001.1"/>
</dbReference>